<dbReference type="RefSeq" id="WP_096055682.1">
    <property type="nucleotide sequence ID" value="NZ_CP023344.1"/>
</dbReference>
<reference evidence="2 3" key="1">
    <citation type="submission" date="2017-09" db="EMBL/GenBank/DDBJ databases">
        <title>Complete genome sequence of Verrucomicrobial strain HZ-65, isolated from freshwater.</title>
        <authorList>
            <person name="Choi A."/>
        </authorList>
    </citation>
    <scope>NUCLEOTIDE SEQUENCE [LARGE SCALE GENOMIC DNA]</scope>
    <source>
        <strain evidence="2 3">HZ-65</strain>
    </source>
</reference>
<feature type="chain" id="PRO_5013330233" description="DUF4832 domain-containing protein" evidence="1">
    <location>
        <begin position="22"/>
        <end position="425"/>
    </location>
</feature>
<dbReference type="InterPro" id="IPR021488">
    <property type="entry name" value="DUF3142"/>
</dbReference>
<protein>
    <recommendedName>
        <fullName evidence="4">DUF4832 domain-containing protein</fullName>
    </recommendedName>
</protein>
<dbReference type="Proteomes" id="UP000217265">
    <property type="component" value="Chromosome"/>
</dbReference>
<gene>
    <name evidence="2" type="ORF">CMV30_08855</name>
</gene>
<dbReference type="Pfam" id="PF11340">
    <property type="entry name" value="DUF3142"/>
    <property type="match status" value="1"/>
</dbReference>
<dbReference type="OrthoDB" id="187794at2"/>
<evidence type="ECO:0000313" key="2">
    <source>
        <dbReference type="EMBL" id="ATC64050.1"/>
    </source>
</evidence>
<evidence type="ECO:0008006" key="4">
    <source>
        <dbReference type="Google" id="ProtNLM"/>
    </source>
</evidence>
<keyword evidence="1" id="KW-0732">Signal</keyword>
<dbReference type="EMBL" id="CP023344">
    <property type="protein sequence ID" value="ATC64050.1"/>
    <property type="molecule type" value="Genomic_DNA"/>
</dbReference>
<sequence length="425" mass="46636">MKCRHLLFFVSLLLSWSAATASLPQDVYVWQRQWTEAVNASLGKIRDDVGRVHVLAAEVNWKSGRMEVFRAEPDYAVLKRLGVEVGLVVRIGPYGGPFARGDAVTSRLKEIVEERLRAARDAGLEPAELQMDFDCAEAKLADYREWLLALREAAGAVPLVFTALPAWLRHEREFRALAETADGFVLQVHSLEKPRGVNEPVVLCDPARSRVWALQASRAGVPFRVALPTYGYEVGFAADGKFIGLAAEGSRRSWPEGAQIREVRADVEAMRVLARELEESALADFAGVIWFRLPVEGDRLNWDVRTLVALTRGEQPQVCLRAGIAWSEGDAGRAEIYVENAGDMNVALPKRLVAKWPAGARVLALDALAGYSLMAGAAGGGATFAMGEAAQLAVLAPGRRRRVGWIRFSHEISLQIEIIAESSRA</sequence>
<evidence type="ECO:0000256" key="1">
    <source>
        <dbReference type="SAM" id="SignalP"/>
    </source>
</evidence>
<evidence type="ECO:0000313" key="3">
    <source>
        <dbReference type="Proteomes" id="UP000217265"/>
    </source>
</evidence>
<dbReference type="KEGG" id="vbh:CMV30_08855"/>
<dbReference type="AlphaFoldDB" id="A0A290QA23"/>
<accession>A0A290QA23</accession>
<name>A0A290QA23_9BACT</name>
<proteinExistence type="predicted"/>
<feature type="signal peptide" evidence="1">
    <location>
        <begin position="1"/>
        <end position="21"/>
    </location>
</feature>
<organism evidence="2 3">
    <name type="scientific">Nibricoccus aquaticus</name>
    <dbReference type="NCBI Taxonomy" id="2576891"/>
    <lineage>
        <taxon>Bacteria</taxon>
        <taxon>Pseudomonadati</taxon>
        <taxon>Verrucomicrobiota</taxon>
        <taxon>Opitutia</taxon>
        <taxon>Opitutales</taxon>
        <taxon>Opitutaceae</taxon>
        <taxon>Nibricoccus</taxon>
    </lineage>
</organism>
<keyword evidence="3" id="KW-1185">Reference proteome</keyword>